<proteinExistence type="predicted"/>
<evidence type="ECO:0000313" key="2">
    <source>
        <dbReference type="EMBL" id="MDF0591657.1"/>
    </source>
</evidence>
<comment type="caution">
    <text evidence="2">The sequence shown here is derived from an EMBL/GenBank/DDBJ whole genome shotgun (WGS) entry which is preliminary data.</text>
</comment>
<dbReference type="InterPro" id="IPR036188">
    <property type="entry name" value="FAD/NAD-bd_sf"/>
</dbReference>
<dbReference type="InterPro" id="IPR004792">
    <property type="entry name" value="BaiN-like"/>
</dbReference>
<dbReference type="RefSeq" id="WP_316967384.1">
    <property type="nucleotide sequence ID" value="NZ_JARFPK010000053.1"/>
</dbReference>
<dbReference type="InterPro" id="IPR057661">
    <property type="entry name" value="RsdA/BaiN/AoA(So)_Rossmann"/>
</dbReference>
<accession>A0ABT5XAQ2</accession>
<feature type="domain" description="RsdA/BaiN/AoA(So)-like Rossmann fold-like" evidence="1">
    <location>
        <begin position="19"/>
        <end position="69"/>
    </location>
</feature>
<evidence type="ECO:0000259" key="1">
    <source>
        <dbReference type="Pfam" id="PF03486"/>
    </source>
</evidence>
<dbReference type="Pfam" id="PF03486">
    <property type="entry name" value="HI0933_like"/>
    <property type="match status" value="1"/>
</dbReference>
<dbReference type="PANTHER" id="PTHR42887">
    <property type="entry name" value="OS12G0638800 PROTEIN"/>
    <property type="match status" value="1"/>
</dbReference>
<organism evidence="2 3">
    <name type="scientific">Candidatus Methanocrinis natronophilus</name>
    <dbReference type="NCBI Taxonomy" id="3033396"/>
    <lineage>
        <taxon>Archaea</taxon>
        <taxon>Methanobacteriati</taxon>
        <taxon>Methanobacteriota</taxon>
        <taxon>Stenosarchaea group</taxon>
        <taxon>Methanomicrobia</taxon>
        <taxon>Methanotrichales</taxon>
        <taxon>Methanotrichaceae</taxon>
        <taxon>Methanocrinis</taxon>
    </lineage>
</organism>
<protein>
    <submittedName>
        <fullName evidence="2">NAD(P)/FAD-dependent oxidoreductase</fullName>
    </submittedName>
</protein>
<feature type="non-terminal residue" evidence="2">
    <location>
        <position position="71"/>
    </location>
</feature>
<evidence type="ECO:0000313" key="3">
    <source>
        <dbReference type="Proteomes" id="UP001220010"/>
    </source>
</evidence>
<name>A0ABT5XAQ2_9EURY</name>
<keyword evidence="3" id="KW-1185">Reference proteome</keyword>
<reference evidence="2 3" key="1">
    <citation type="submission" date="2023-03" db="EMBL/GenBank/DDBJ databases">
        <title>WGS of Methanotrichaceae archaeon Mx.</title>
        <authorList>
            <person name="Sorokin D.Y."/>
            <person name="Merkel A.Y."/>
        </authorList>
    </citation>
    <scope>NUCLEOTIDE SEQUENCE [LARGE SCALE GENOMIC DNA]</scope>
    <source>
        <strain evidence="2 3">Mx</strain>
    </source>
</reference>
<dbReference type="PANTHER" id="PTHR42887:SF2">
    <property type="entry name" value="OS12G0638800 PROTEIN"/>
    <property type="match status" value="1"/>
</dbReference>
<sequence length="71" mass="7265">MGIEKVNVGEVEARIETFDLIVIGGGPAGLFCAAQASGGAGKVLVLEKKKTPGRKLLISGSGRCNLTHDGE</sequence>
<dbReference type="Proteomes" id="UP001220010">
    <property type="component" value="Unassembled WGS sequence"/>
</dbReference>
<dbReference type="Gene3D" id="3.50.50.60">
    <property type="entry name" value="FAD/NAD(P)-binding domain"/>
    <property type="match status" value="1"/>
</dbReference>
<dbReference type="SUPFAM" id="SSF51905">
    <property type="entry name" value="FAD/NAD(P)-binding domain"/>
    <property type="match status" value="1"/>
</dbReference>
<dbReference type="EMBL" id="JARFPK010000053">
    <property type="protein sequence ID" value="MDF0591657.1"/>
    <property type="molecule type" value="Genomic_DNA"/>
</dbReference>
<gene>
    <name evidence="2" type="ORF">P0O15_10855</name>
</gene>